<evidence type="ECO:0000259" key="7">
    <source>
        <dbReference type="Pfam" id="PF15982"/>
    </source>
</evidence>
<comment type="caution">
    <text evidence="8">The sequence shown here is derived from an EMBL/GenBank/DDBJ whole genome shotgun (WGS) entry which is preliminary data.</text>
</comment>
<evidence type="ECO:0000313" key="8">
    <source>
        <dbReference type="EMBL" id="KAK7865927.1"/>
    </source>
</evidence>
<protein>
    <recommendedName>
        <fullName evidence="7">Transmembrane protein 135 N-terminal domain-containing protein</fullName>
    </recommendedName>
</protein>
<evidence type="ECO:0000256" key="3">
    <source>
        <dbReference type="ARBA" id="ARBA00022692"/>
    </source>
</evidence>
<name>A0AAN9VPC9_9ORTH</name>
<dbReference type="Proteomes" id="UP001378592">
    <property type="component" value="Unassembled WGS sequence"/>
</dbReference>
<evidence type="ECO:0000256" key="5">
    <source>
        <dbReference type="ARBA" id="ARBA00023136"/>
    </source>
</evidence>
<dbReference type="Pfam" id="PF15982">
    <property type="entry name" value="TMEM135_C_rich"/>
    <property type="match status" value="1"/>
</dbReference>
<organism evidence="8 9">
    <name type="scientific">Gryllus longicercus</name>
    <dbReference type="NCBI Taxonomy" id="2509291"/>
    <lineage>
        <taxon>Eukaryota</taxon>
        <taxon>Metazoa</taxon>
        <taxon>Ecdysozoa</taxon>
        <taxon>Arthropoda</taxon>
        <taxon>Hexapoda</taxon>
        <taxon>Insecta</taxon>
        <taxon>Pterygota</taxon>
        <taxon>Neoptera</taxon>
        <taxon>Polyneoptera</taxon>
        <taxon>Orthoptera</taxon>
        <taxon>Ensifera</taxon>
        <taxon>Gryllidea</taxon>
        <taxon>Grylloidea</taxon>
        <taxon>Gryllidae</taxon>
        <taxon>Gryllinae</taxon>
        <taxon>Gryllus</taxon>
    </lineage>
</organism>
<accession>A0AAN9VPC9</accession>
<feature type="domain" description="Transmembrane protein 135 N-terminal" evidence="7">
    <location>
        <begin position="13"/>
        <end position="145"/>
    </location>
</feature>
<dbReference type="GO" id="GO:0012505">
    <property type="term" value="C:endomembrane system"/>
    <property type="evidence" value="ECO:0007669"/>
    <property type="project" value="UniProtKB-SubCell"/>
</dbReference>
<dbReference type="InterPro" id="IPR026749">
    <property type="entry name" value="Tmem135"/>
</dbReference>
<keyword evidence="9" id="KW-1185">Reference proteome</keyword>
<evidence type="ECO:0000256" key="2">
    <source>
        <dbReference type="ARBA" id="ARBA00008924"/>
    </source>
</evidence>
<sequence length="459" mass="52111">MVVFSKLTTTTCTCREYVHPWTNSCTAATAGLGYNASKQSLRIYVTVYVLAMLMRGKIPTLKDLKSLILRISQSTAFLTCHASSYSLILCCIRYIFGGFNVFTASFVPSFLASYVSILVERPSRRGLLTLYVTNVASETLFRMAVWRGLVRPIPHGEIAIFAMAVAGILYKMKSKEKNKDSVFGLLRYIVGPWEEKKSIEVNDQSSIRENVDKDKTNQQKGIINMFFNKWFKIFIILWNKFKTLKKHRTCEHPFSCVHYVTQGSLKLFSVGYSLQVCLKLLLQMKRIVKNPKLISRCLFHRDALRFGAFLGGFSGLFRVTSCLLRWLTDCNSACHSIPAGLVAGLSFTFFPDVTIALYLLWKWVELMYSDGVEKGYFPELPGATILLYCTSTAVLFHAALLEPNNLRPSYWKFLHRISGGWIVTMDRKPMDVFGLESSSSLARVLKETGTNYLLYPHFG</sequence>
<dbReference type="PANTHER" id="PTHR12459:SF15">
    <property type="entry name" value="TRANSMEMBRANE PROTEIN 135"/>
    <property type="match status" value="1"/>
</dbReference>
<keyword evidence="5 6" id="KW-0472">Membrane</keyword>
<feature type="transmembrane region" description="Helical" evidence="6">
    <location>
        <begin position="339"/>
        <end position="361"/>
    </location>
</feature>
<feature type="transmembrane region" description="Helical" evidence="6">
    <location>
        <begin position="152"/>
        <end position="170"/>
    </location>
</feature>
<dbReference type="EMBL" id="JAZDUA010000161">
    <property type="protein sequence ID" value="KAK7865927.1"/>
    <property type="molecule type" value="Genomic_DNA"/>
</dbReference>
<dbReference type="InterPro" id="IPR031926">
    <property type="entry name" value="TMEM135_N"/>
</dbReference>
<reference evidence="8 9" key="1">
    <citation type="submission" date="2024-03" db="EMBL/GenBank/DDBJ databases">
        <title>The genome assembly and annotation of the cricket Gryllus longicercus Weissman &amp; Gray.</title>
        <authorList>
            <person name="Szrajer S."/>
            <person name="Gray D."/>
            <person name="Ylla G."/>
        </authorList>
    </citation>
    <scope>NUCLEOTIDE SEQUENCE [LARGE SCALE GENOMIC DNA]</scope>
    <source>
        <strain evidence="8">DAG 2021-001</strain>
        <tissue evidence="8">Whole body minus gut</tissue>
    </source>
</reference>
<comment type="subcellular location">
    <subcellularLocation>
        <location evidence="1">Endomembrane system</location>
        <topology evidence="1">Multi-pass membrane protein</topology>
    </subcellularLocation>
</comment>
<dbReference type="PANTHER" id="PTHR12459">
    <property type="entry name" value="TRANSMEMBRANE PROTEIN 135-RELATED"/>
    <property type="match status" value="1"/>
</dbReference>
<evidence type="ECO:0000256" key="1">
    <source>
        <dbReference type="ARBA" id="ARBA00004127"/>
    </source>
</evidence>
<evidence type="ECO:0000256" key="4">
    <source>
        <dbReference type="ARBA" id="ARBA00022989"/>
    </source>
</evidence>
<keyword evidence="4 6" id="KW-1133">Transmembrane helix</keyword>
<feature type="transmembrane region" description="Helical" evidence="6">
    <location>
        <begin position="303"/>
        <end position="327"/>
    </location>
</feature>
<evidence type="ECO:0000313" key="9">
    <source>
        <dbReference type="Proteomes" id="UP001378592"/>
    </source>
</evidence>
<proteinExistence type="inferred from homology"/>
<evidence type="ECO:0000256" key="6">
    <source>
        <dbReference type="SAM" id="Phobius"/>
    </source>
</evidence>
<keyword evidence="3 6" id="KW-0812">Transmembrane</keyword>
<dbReference type="AlphaFoldDB" id="A0AAN9VPC9"/>
<gene>
    <name evidence="8" type="ORF">R5R35_005001</name>
</gene>
<comment type="similarity">
    <text evidence="2">Belongs to the TMEM135 family.</text>
</comment>
<feature type="transmembrane region" description="Helical" evidence="6">
    <location>
        <begin position="102"/>
        <end position="119"/>
    </location>
</feature>